<evidence type="ECO:0000259" key="1">
    <source>
        <dbReference type="Pfam" id="PF00622"/>
    </source>
</evidence>
<dbReference type="EMBL" id="SGJD01022806">
    <property type="protein sequence ID" value="KAB0388472.1"/>
    <property type="molecule type" value="Genomic_DNA"/>
</dbReference>
<comment type="caution">
    <text evidence="2">The sequence shown here is derived from an EMBL/GenBank/DDBJ whole genome shotgun (WGS) entry which is preliminary data.</text>
</comment>
<reference evidence="2 3" key="1">
    <citation type="journal article" date="2019" name="PLoS ONE">
        <title>Genomic analyses reveal an absence of contemporary introgressive admixture between fin whales and blue whales, despite known hybrids.</title>
        <authorList>
            <person name="Westbury M.V."/>
            <person name="Petersen B."/>
            <person name="Lorenzen E.D."/>
        </authorList>
    </citation>
    <scope>NUCLEOTIDE SEQUENCE [LARGE SCALE GENOMIC DNA]</scope>
    <source>
        <strain evidence="2">FinWhale-01</strain>
    </source>
</reference>
<name>A0A643BK94_BALPH</name>
<dbReference type="InterPro" id="IPR003877">
    <property type="entry name" value="SPRY_dom"/>
</dbReference>
<evidence type="ECO:0000313" key="2">
    <source>
        <dbReference type="EMBL" id="KAB0388472.1"/>
    </source>
</evidence>
<feature type="domain" description="SPRY" evidence="1">
    <location>
        <begin position="109"/>
        <end position="205"/>
    </location>
</feature>
<dbReference type="InterPro" id="IPR043136">
    <property type="entry name" value="B30.2/SPRY_sf"/>
</dbReference>
<dbReference type="AlphaFoldDB" id="A0A643BK94"/>
<sequence length="230" mass="25583">MAEQFNKAYSCLDYMTYLGKPMYLNVDMSASSNASIYCKMSLSGKFILPLLLCTNNPLIISDDLRIVHVCISNRKGRHMLRDSTIRLMSWAYLGSPLATSSSTLVHPLWEVDMGTKNEWDVSVCKEPLNGEGTILQSTEHGFRSLSLKNREFSASTVPFTSLSEPPVNLNMIIGVISFCNIHDGSHILTFSKISAAESLCPFFVPAHLIKEDQGLLRICSVMIQALQVLQ</sequence>
<dbReference type="SUPFAM" id="SSF49899">
    <property type="entry name" value="Concanavalin A-like lectins/glucanases"/>
    <property type="match status" value="1"/>
</dbReference>
<dbReference type="Proteomes" id="UP000437017">
    <property type="component" value="Unassembled WGS sequence"/>
</dbReference>
<evidence type="ECO:0000313" key="3">
    <source>
        <dbReference type="Proteomes" id="UP000437017"/>
    </source>
</evidence>
<dbReference type="InterPro" id="IPR050143">
    <property type="entry name" value="TRIM/RBCC"/>
</dbReference>
<dbReference type="Pfam" id="PF00622">
    <property type="entry name" value="SPRY"/>
    <property type="match status" value="1"/>
</dbReference>
<dbReference type="InterPro" id="IPR013320">
    <property type="entry name" value="ConA-like_dom_sf"/>
</dbReference>
<gene>
    <name evidence="2" type="ORF">E2I00_018179</name>
</gene>
<dbReference type="PANTHER" id="PTHR24103">
    <property type="entry name" value="E3 UBIQUITIN-PROTEIN LIGASE TRIM"/>
    <property type="match status" value="1"/>
</dbReference>
<dbReference type="Gene3D" id="2.60.120.920">
    <property type="match status" value="1"/>
</dbReference>
<dbReference type="OrthoDB" id="128536at2759"/>
<accession>A0A643BK94</accession>
<keyword evidence="3" id="KW-1185">Reference proteome</keyword>
<proteinExistence type="predicted"/>
<organism evidence="2 3">
    <name type="scientific">Balaenoptera physalus</name>
    <name type="common">Fin whale</name>
    <name type="synonym">Balaena physalus</name>
    <dbReference type="NCBI Taxonomy" id="9770"/>
    <lineage>
        <taxon>Eukaryota</taxon>
        <taxon>Metazoa</taxon>
        <taxon>Chordata</taxon>
        <taxon>Craniata</taxon>
        <taxon>Vertebrata</taxon>
        <taxon>Euteleostomi</taxon>
        <taxon>Mammalia</taxon>
        <taxon>Eutheria</taxon>
        <taxon>Laurasiatheria</taxon>
        <taxon>Artiodactyla</taxon>
        <taxon>Whippomorpha</taxon>
        <taxon>Cetacea</taxon>
        <taxon>Mysticeti</taxon>
        <taxon>Balaenopteridae</taxon>
        <taxon>Balaenoptera</taxon>
    </lineage>
</organism>
<protein>
    <recommendedName>
        <fullName evidence="1">SPRY domain-containing protein</fullName>
    </recommendedName>
</protein>